<dbReference type="GO" id="GO:0022857">
    <property type="term" value="F:transmembrane transporter activity"/>
    <property type="evidence" value="ECO:0007669"/>
    <property type="project" value="InterPro"/>
</dbReference>
<feature type="transmembrane region" description="Helical" evidence="6">
    <location>
        <begin position="248"/>
        <end position="266"/>
    </location>
</feature>
<dbReference type="PANTHER" id="PTHR23531:SF1">
    <property type="entry name" value="QUINOLENE RESISTANCE PROTEIN NORA"/>
    <property type="match status" value="1"/>
</dbReference>
<dbReference type="GO" id="GO:0005886">
    <property type="term" value="C:plasma membrane"/>
    <property type="evidence" value="ECO:0007669"/>
    <property type="project" value="UniProtKB-SubCell"/>
</dbReference>
<protein>
    <submittedName>
        <fullName evidence="8">Transporter, major facilitator family protein</fullName>
    </submittedName>
</protein>
<evidence type="ECO:0000256" key="3">
    <source>
        <dbReference type="ARBA" id="ARBA00022692"/>
    </source>
</evidence>
<accession>D3AAS4</accession>
<dbReference type="PROSITE" id="PS50850">
    <property type="entry name" value="MFS"/>
    <property type="match status" value="1"/>
</dbReference>
<evidence type="ECO:0000256" key="5">
    <source>
        <dbReference type="ARBA" id="ARBA00023136"/>
    </source>
</evidence>
<feature type="transmembrane region" description="Helical" evidence="6">
    <location>
        <begin position="51"/>
        <end position="76"/>
    </location>
</feature>
<evidence type="ECO:0000313" key="9">
    <source>
        <dbReference type="Proteomes" id="UP000004968"/>
    </source>
</evidence>
<evidence type="ECO:0000259" key="7">
    <source>
        <dbReference type="PROSITE" id="PS50850"/>
    </source>
</evidence>
<dbReference type="RefSeq" id="WP_006771254.1">
    <property type="nucleotide sequence ID" value="NZ_GG667612.1"/>
</dbReference>
<feature type="transmembrane region" description="Helical" evidence="6">
    <location>
        <begin position="345"/>
        <end position="366"/>
    </location>
</feature>
<proteinExistence type="predicted"/>
<evidence type="ECO:0000313" key="8">
    <source>
        <dbReference type="EMBL" id="EFD01089.1"/>
    </source>
</evidence>
<keyword evidence="5 6" id="KW-0472">Membrane</keyword>
<dbReference type="InterPro" id="IPR036259">
    <property type="entry name" value="MFS_trans_sf"/>
</dbReference>
<keyword evidence="2" id="KW-0813">Transport</keyword>
<evidence type="ECO:0000256" key="6">
    <source>
        <dbReference type="SAM" id="Phobius"/>
    </source>
</evidence>
<dbReference type="EMBL" id="ACIO01000043">
    <property type="protein sequence ID" value="EFD01089.1"/>
    <property type="molecule type" value="Genomic_DNA"/>
</dbReference>
<dbReference type="Proteomes" id="UP000004968">
    <property type="component" value="Unassembled WGS sequence"/>
</dbReference>
<reference evidence="8 9" key="1">
    <citation type="submission" date="2010-01" db="EMBL/GenBank/DDBJ databases">
        <authorList>
            <person name="Weinstock G."/>
            <person name="Sodergren E."/>
            <person name="Clifton S."/>
            <person name="Fulton L."/>
            <person name="Fulton B."/>
            <person name="Courtney L."/>
            <person name="Fronick C."/>
            <person name="Harrison M."/>
            <person name="Strong C."/>
            <person name="Farmer C."/>
            <person name="Delahaunty K."/>
            <person name="Markovic C."/>
            <person name="Hall O."/>
            <person name="Minx P."/>
            <person name="Tomlinson C."/>
            <person name="Mitreva M."/>
            <person name="Nelson J."/>
            <person name="Hou S."/>
            <person name="Wollam A."/>
            <person name="Pepin K.H."/>
            <person name="Johnson M."/>
            <person name="Bhonagiri V."/>
            <person name="Nash W.E."/>
            <person name="Warren W."/>
            <person name="Chinwalla A."/>
            <person name="Mardis E.R."/>
            <person name="Wilson R.K."/>
        </authorList>
    </citation>
    <scope>NUCLEOTIDE SEQUENCE [LARGE SCALE GENOMIC DNA]</scope>
    <source>
        <strain evidence="8 9">DSM 13479</strain>
    </source>
</reference>
<feature type="transmembrane region" description="Helical" evidence="6">
    <location>
        <begin position="278"/>
        <end position="297"/>
    </location>
</feature>
<organism evidence="8 9">
    <name type="scientific">Hungatella hathewayi DSM 13479</name>
    <dbReference type="NCBI Taxonomy" id="566550"/>
    <lineage>
        <taxon>Bacteria</taxon>
        <taxon>Bacillati</taxon>
        <taxon>Bacillota</taxon>
        <taxon>Clostridia</taxon>
        <taxon>Lachnospirales</taxon>
        <taxon>Lachnospiraceae</taxon>
        <taxon>Hungatella</taxon>
    </lineage>
</organism>
<dbReference type="InterPro" id="IPR052714">
    <property type="entry name" value="MFS_Exporter"/>
</dbReference>
<evidence type="ECO:0000256" key="1">
    <source>
        <dbReference type="ARBA" id="ARBA00004651"/>
    </source>
</evidence>
<dbReference type="HOGENOM" id="CLU_001265_10_13_9"/>
<dbReference type="CDD" id="cd17489">
    <property type="entry name" value="MFS_YfcJ_like"/>
    <property type="match status" value="1"/>
</dbReference>
<dbReference type="InterPro" id="IPR020846">
    <property type="entry name" value="MFS_dom"/>
</dbReference>
<feature type="transmembrane region" description="Helical" evidence="6">
    <location>
        <begin position="303"/>
        <end position="324"/>
    </location>
</feature>
<feature type="transmembrane region" description="Helical" evidence="6">
    <location>
        <begin position="372"/>
        <end position="389"/>
    </location>
</feature>
<dbReference type="Gene3D" id="1.20.1250.20">
    <property type="entry name" value="MFS general substrate transporter like domains"/>
    <property type="match status" value="2"/>
</dbReference>
<dbReference type="GeneID" id="93152468"/>
<feature type="domain" description="Major facilitator superfamily (MFS) profile" evidence="7">
    <location>
        <begin position="23"/>
        <end position="394"/>
    </location>
</feature>
<dbReference type="SUPFAM" id="SSF103473">
    <property type="entry name" value="MFS general substrate transporter"/>
    <property type="match status" value="1"/>
</dbReference>
<dbReference type="AlphaFoldDB" id="D3AAS4"/>
<feature type="transmembrane region" description="Helical" evidence="6">
    <location>
        <begin position="175"/>
        <end position="198"/>
    </location>
</feature>
<feature type="transmembrane region" description="Helical" evidence="6">
    <location>
        <begin position="88"/>
        <end position="106"/>
    </location>
</feature>
<keyword evidence="4 6" id="KW-1133">Transmembrane helix</keyword>
<feature type="transmembrane region" description="Helical" evidence="6">
    <location>
        <begin position="20"/>
        <end position="39"/>
    </location>
</feature>
<dbReference type="PANTHER" id="PTHR23531">
    <property type="entry name" value="QUINOLENE RESISTANCE PROTEIN NORA"/>
    <property type="match status" value="1"/>
</dbReference>
<name>D3AAS4_9FIRM</name>
<feature type="transmembrane region" description="Helical" evidence="6">
    <location>
        <begin position="219"/>
        <end position="242"/>
    </location>
</feature>
<evidence type="ECO:0000256" key="2">
    <source>
        <dbReference type="ARBA" id="ARBA00022448"/>
    </source>
</evidence>
<sequence length="406" mass="44026">MNLETRTTADPSQDQPKKIFNRCFVSIFLANSLMYLSQWMVNSLVAKYADYLGATASMVGIVSSVFALTALLFKIVSGPALDVYNRRIILILAMCVMGISYFGYSASSNVPMLVSFRLFQGCGQAFTATCCLALASDTLPPDQFGTGIGIFSLAQAVMQAIGPTAGLALMNRFGYHMTFVISGSIMVAAAILAACVNVPYKKEKKFRITMDSIFAKEALLPVILIFFLSTAFSVINSFLIIFAGKQGITGNIGLYFTVYACTLLFSRPLIGKLSDRLGMVRVAIPAMFCFALSFLVISFSTTLLSLLTAGLIAGFGYGACQPAIQTLCMKCVSQKRRGAASSSSYIGNDLGQLLGPNVAGAVIVAFGYNAMWRFMMLFIFTAVVLVIIFRKKIYLIEKNFRTGVVR</sequence>
<keyword evidence="3 6" id="KW-0812">Transmembrane</keyword>
<comment type="caution">
    <text evidence="8">The sequence shown here is derived from an EMBL/GenBank/DDBJ whole genome shotgun (WGS) entry which is preliminary data.</text>
</comment>
<comment type="subcellular location">
    <subcellularLocation>
        <location evidence="1">Cell membrane</location>
        <topology evidence="1">Multi-pass membrane protein</topology>
    </subcellularLocation>
</comment>
<evidence type="ECO:0000256" key="4">
    <source>
        <dbReference type="ARBA" id="ARBA00022989"/>
    </source>
</evidence>
<dbReference type="InterPro" id="IPR011701">
    <property type="entry name" value="MFS"/>
</dbReference>
<dbReference type="Pfam" id="PF07690">
    <property type="entry name" value="MFS_1"/>
    <property type="match status" value="1"/>
</dbReference>
<gene>
    <name evidence="8" type="ORF">CLOSTHATH_00695</name>
</gene>